<dbReference type="WBParaSite" id="JU765_v2.g8489.t1">
    <property type="protein sequence ID" value="JU765_v2.g8489.t1"/>
    <property type="gene ID" value="JU765_v2.g8489"/>
</dbReference>
<dbReference type="Proteomes" id="UP000887576">
    <property type="component" value="Unplaced"/>
</dbReference>
<proteinExistence type="predicted"/>
<organism evidence="1 2">
    <name type="scientific">Panagrolaimus sp. JU765</name>
    <dbReference type="NCBI Taxonomy" id="591449"/>
    <lineage>
        <taxon>Eukaryota</taxon>
        <taxon>Metazoa</taxon>
        <taxon>Ecdysozoa</taxon>
        <taxon>Nematoda</taxon>
        <taxon>Chromadorea</taxon>
        <taxon>Rhabditida</taxon>
        <taxon>Tylenchina</taxon>
        <taxon>Panagrolaimomorpha</taxon>
        <taxon>Panagrolaimoidea</taxon>
        <taxon>Panagrolaimidae</taxon>
        <taxon>Panagrolaimus</taxon>
    </lineage>
</organism>
<accession>A0AC34RMQ4</accession>
<sequence length="167" mass="19966">MIPDYVDIYTPEYTLHCGWHVRKGAAFISQFSLALTNMFWFYGFSLILKYTPILTDYIYYYPALNHAMITCHLFLIFADMYEKPGYYIPYLVFEAINIITIPFVTIFLCFILYQRNDSANVMEIIQVYFWKIIMKAKQYMEKEICTGNVRRQEFVDQMQPIVVVENK</sequence>
<protein>
    <submittedName>
        <fullName evidence="2">Uncharacterized protein</fullName>
    </submittedName>
</protein>
<reference evidence="2" key="1">
    <citation type="submission" date="2022-11" db="UniProtKB">
        <authorList>
            <consortium name="WormBaseParasite"/>
        </authorList>
    </citation>
    <scope>IDENTIFICATION</scope>
</reference>
<evidence type="ECO:0000313" key="2">
    <source>
        <dbReference type="WBParaSite" id="JU765_v2.g8489.t1"/>
    </source>
</evidence>
<name>A0AC34RMQ4_9BILA</name>
<evidence type="ECO:0000313" key="1">
    <source>
        <dbReference type="Proteomes" id="UP000887576"/>
    </source>
</evidence>